<dbReference type="Pfam" id="PF01370">
    <property type="entry name" value="Epimerase"/>
    <property type="match status" value="1"/>
</dbReference>
<protein>
    <submittedName>
        <fullName evidence="3">GDP-4-dehydro-6-deoxy-D-mannose reductase</fullName>
    </submittedName>
</protein>
<evidence type="ECO:0000256" key="1">
    <source>
        <dbReference type="ARBA" id="ARBA00007637"/>
    </source>
</evidence>
<dbReference type="InterPro" id="IPR001509">
    <property type="entry name" value="Epimerase_deHydtase"/>
</dbReference>
<dbReference type="AlphaFoldDB" id="A0A369BGQ5"/>
<dbReference type="OrthoDB" id="9779041at2"/>
<organism evidence="3 4">
    <name type="scientific">Fontibacillus phaseoli</name>
    <dbReference type="NCBI Taxonomy" id="1416533"/>
    <lineage>
        <taxon>Bacteria</taxon>
        <taxon>Bacillati</taxon>
        <taxon>Bacillota</taxon>
        <taxon>Bacilli</taxon>
        <taxon>Bacillales</taxon>
        <taxon>Paenibacillaceae</taxon>
        <taxon>Fontibacillus</taxon>
    </lineage>
</organism>
<evidence type="ECO:0000259" key="2">
    <source>
        <dbReference type="Pfam" id="PF01370"/>
    </source>
</evidence>
<dbReference type="EMBL" id="QPJW01000004">
    <property type="protein sequence ID" value="RCX19778.1"/>
    <property type="molecule type" value="Genomic_DNA"/>
</dbReference>
<evidence type="ECO:0000313" key="3">
    <source>
        <dbReference type="EMBL" id="RCX19778.1"/>
    </source>
</evidence>
<sequence>MDEGTKLLQGKVILITGASGFTGEHACRYFSALGMQVAAMVRDEHNKPAMNGVTYYSCNLLVADEVDSVVRKITPDYVLHLGGKNSVPESWKEPILYMESNVLSVLYLLDALRSFPACRVLIVGSRLSVGLTLGDRPQHPYSLSKSLQKAAALSWKELFGQDVILAEPCNLIGPGPSTGFCSLLGRRILQEERGGGLPPFQVSSRHGRRDFLDVRDAVRGYGFLLTGGRSGEVYQVCSGTERSLEEVTNAMLRLAGSEMSVHWGESRSEDAVAEILKPQFLESAGWSPRIPFETSLQDVIHYFRAEKGGI</sequence>
<comment type="similarity">
    <text evidence="1">Belongs to the NAD(P)-dependent epimerase/dehydratase family.</text>
</comment>
<gene>
    <name evidence="3" type="ORF">DFP94_104233</name>
</gene>
<name>A0A369BGQ5_9BACL</name>
<dbReference type="InterPro" id="IPR036291">
    <property type="entry name" value="NAD(P)-bd_dom_sf"/>
</dbReference>
<dbReference type="PANTHER" id="PTHR43000">
    <property type="entry name" value="DTDP-D-GLUCOSE 4,6-DEHYDRATASE-RELATED"/>
    <property type="match status" value="1"/>
</dbReference>
<dbReference type="SUPFAM" id="SSF51735">
    <property type="entry name" value="NAD(P)-binding Rossmann-fold domains"/>
    <property type="match status" value="1"/>
</dbReference>
<evidence type="ECO:0000313" key="4">
    <source>
        <dbReference type="Proteomes" id="UP000253090"/>
    </source>
</evidence>
<proteinExistence type="inferred from homology"/>
<accession>A0A369BGQ5</accession>
<reference evidence="3 4" key="1">
    <citation type="submission" date="2018-07" db="EMBL/GenBank/DDBJ databases">
        <title>Genomic Encyclopedia of Type Strains, Phase III (KMG-III): the genomes of soil and plant-associated and newly described type strains.</title>
        <authorList>
            <person name="Whitman W."/>
        </authorList>
    </citation>
    <scope>NUCLEOTIDE SEQUENCE [LARGE SCALE GENOMIC DNA]</scope>
    <source>
        <strain evidence="3 4">CECT 8333</strain>
    </source>
</reference>
<dbReference type="RefSeq" id="WP_114497023.1">
    <property type="nucleotide sequence ID" value="NZ_QPJW01000004.1"/>
</dbReference>
<dbReference type="Gene3D" id="3.40.50.720">
    <property type="entry name" value="NAD(P)-binding Rossmann-like Domain"/>
    <property type="match status" value="1"/>
</dbReference>
<feature type="domain" description="NAD-dependent epimerase/dehydratase" evidence="2">
    <location>
        <begin position="13"/>
        <end position="237"/>
    </location>
</feature>
<dbReference type="Gene3D" id="3.90.25.10">
    <property type="entry name" value="UDP-galactose 4-epimerase, domain 1"/>
    <property type="match status" value="1"/>
</dbReference>
<keyword evidence="4" id="KW-1185">Reference proteome</keyword>
<dbReference type="Proteomes" id="UP000253090">
    <property type="component" value="Unassembled WGS sequence"/>
</dbReference>
<comment type="caution">
    <text evidence="3">The sequence shown here is derived from an EMBL/GenBank/DDBJ whole genome shotgun (WGS) entry which is preliminary data.</text>
</comment>